<dbReference type="OrthoDB" id="9067438at2"/>
<reference evidence="3" key="1">
    <citation type="submission" date="2017-02" db="EMBL/GenBank/DDBJ databases">
        <authorList>
            <person name="Varghese N."/>
            <person name="Submissions S."/>
        </authorList>
    </citation>
    <scope>NUCLEOTIDE SEQUENCE [LARGE SCALE GENOMIC DNA]</scope>
    <source>
        <strain evidence="3">R11H</strain>
    </source>
</reference>
<sequence length="387" mass="43162">MDISPELARFASPAQARYLDAVLRFGSCRKAAKELGVNKATVSRCIKALQDKAASKGYSPEHDMTHVVPDGFRVKGVSSYYNRDGELTGQWVKSTTDHERREELLRAAVEAMSGEVTPLPPIPAPSFYDERLLTVLPLGDPHFGMRAWAAETGTNFDLATAERLTFAAVDRISARTPSSHTALLLNLGDYFHADNGTNRTPRSGADLDVDGRFQEIARTGVRALIRCIERLLEKHQKVIVRNNPGNHDPHQAAMLSICLAARYHDNPRVVIDESPSSFFYFRFGKTLIGSTHGDGAKLTDLPLIMARDVKDDWAASDFRVWHCGHFHHDQVKDMVGCTVETHRTLASTDAWHTHHGYRSGRDLKAIVYDREYGEIARLRCGVEQLGD</sequence>
<dbReference type="Gene3D" id="1.10.10.10">
    <property type="entry name" value="Winged helix-like DNA-binding domain superfamily/Winged helix DNA-binding domain"/>
    <property type="match status" value="1"/>
</dbReference>
<protein>
    <submittedName>
        <fullName evidence="2">Regulatory helix-turn-helix protein, lysR family</fullName>
    </submittedName>
</protein>
<dbReference type="SUPFAM" id="SSF56300">
    <property type="entry name" value="Metallo-dependent phosphatases"/>
    <property type="match status" value="1"/>
</dbReference>
<evidence type="ECO:0000259" key="1">
    <source>
        <dbReference type="Pfam" id="PF00126"/>
    </source>
</evidence>
<dbReference type="AlphaFoldDB" id="A0A1T5CRN0"/>
<evidence type="ECO:0000313" key="3">
    <source>
        <dbReference type="Proteomes" id="UP000190044"/>
    </source>
</evidence>
<keyword evidence="3" id="KW-1185">Reference proteome</keyword>
<accession>A0A1T5CRN0</accession>
<dbReference type="EMBL" id="FUYP01000011">
    <property type="protein sequence ID" value="SKB62145.1"/>
    <property type="molecule type" value="Genomic_DNA"/>
</dbReference>
<gene>
    <name evidence="2" type="ORF">SAMN06295937_101158</name>
</gene>
<dbReference type="GO" id="GO:0003700">
    <property type="term" value="F:DNA-binding transcription factor activity"/>
    <property type="evidence" value="ECO:0007669"/>
    <property type="project" value="InterPro"/>
</dbReference>
<dbReference type="SUPFAM" id="SSF46785">
    <property type="entry name" value="Winged helix' DNA-binding domain"/>
    <property type="match status" value="1"/>
</dbReference>
<dbReference type="InterPro" id="IPR036390">
    <property type="entry name" value="WH_DNA-bd_sf"/>
</dbReference>
<organism evidence="2 3">
    <name type="scientific">Sphingopyxis flava</name>
    <dbReference type="NCBI Taxonomy" id="1507287"/>
    <lineage>
        <taxon>Bacteria</taxon>
        <taxon>Pseudomonadati</taxon>
        <taxon>Pseudomonadota</taxon>
        <taxon>Alphaproteobacteria</taxon>
        <taxon>Sphingomonadales</taxon>
        <taxon>Sphingomonadaceae</taxon>
        <taxon>Sphingopyxis</taxon>
    </lineage>
</organism>
<name>A0A1T5CRN0_9SPHN</name>
<dbReference type="InterPro" id="IPR029052">
    <property type="entry name" value="Metallo-depent_PP-like"/>
</dbReference>
<evidence type="ECO:0000313" key="2">
    <source>
        <dbReference type="EMBL" id="SKB62145.1"/>
    </source>
</evidence>
<dbReference type="InterPro" id="IPR036388">
    <property type="entry name" value="WH-like_DNA-bd_sf"/>
</dbReference>
<dbReference type="Proteomes" id="UP000190044">
    <property type="component" value="Unassembled WGS sequence"/>
</dbReference>
<proteinExistence type="predicted"/>
<dbReference type="InterPro" id="IPR000847">
    <property type="entry name" value="LysR_HTH_N"/>
</dbReference>
<dbReference type="Pfam" id="PF00126">
    <property type="entry name" value="HTH_1"/>
    <property type="match status" value="1"/>
</dbReference>
<dbReference type="RefSeq" id="WP_079638663.1">
    <property type="nucleotide sequence ID" value="NZ_FUYP01000011.1"/>
</dbReference>
<feature type="domain" description="HTH lysR-type" evidence="1">
    <location>
        <begin position="15"/>
        <end position="51"/>
    </location>
</feature>